<dbReference type="PANTHER" id="PTHR47506:SF3">
    <property type="entry name" value="HTH-TYPE TRANSCRIPTIONAL REGULATOR LMRA"/>
    <property type="match status" value="1"/>
</dbReference>
<dbReference type="PROSITE" id="PS50977">
    <property type="entry name" value="HTH_TETR_2"/>
    <property type="match status" value="1"/>
</dbReference>
<evidence type="ECO:0000256" key="3">
    <source>
        <dbReference type="ARBA" id="ARBA00023163"/>
    </source>
</evidence>
<dbReference type="InterPro" id="IPR036271">
    <property type="entry name" value="Tet_transcr_reg_TetR-rel_C_sf"/>
</dbReference>
<dbReference type="AlphaFoldDB" id="A0A7W9LYN2"/>
<evidence type="ECO:0000256" key="4">
    <source>
        <dbReference type="PROSITE-ProRule" id="PRU00335"/>
    </source>
</evidence>
<keyword evidence="7" id="KW-1185">Reference proteome</keyword>
<keyword evidence="1" id="KW-0805">Transcription regulation</keyword>
<dbReference type="InterPro" id="IPR009057">
    <property type="entry name" value="Homeodomain-like_sf"/>
</dbReference>
<dbReference type="Pfam" id="PF00440">
    <property type="entry name" value="TetR_N"/>
    <property type="match status" value="1"/>
</dbReference>
<sequence>MSRQRSDSRDKIIEGARTLLRRHGYQGTGLAQIIEFSGAPRGSVYFLFPGGKEEMAVAAVRVSRTSIPELIEQARIGVTVEEWLESLVDYFADQLTESEFTEGCPIATIVLDAVPWSKALTDACREVYDAWIAAIVEGLVGYGAPRPVAPSLAVTLMSCLEGALVLCRARQSIEPLQQITPHLIALVGHHVPTR</sequence>
<proteinExistence type="predicted"/>
<organism evidence="6 7">
    <name type="scientific">Saccharothrix ecbatanensis</name>
    <dbReference type="NCBI Taxonomy" id="1105145"/>
    <lineage>
        <taxon>Bacteria</taxon>
        <taxon>Bacillati</taxon>
        <taxon>Actinomycetota</taxon>
        <taxon>Actinomycetes</taxon>
        <taxon>Pseudonocardiales</taxon>
        <taxon>Pseudonocardiaceae</taxon>
        <taxon>Saccharothrix</taxon>
    </lineage>
</organism>
<dbReference type="GO" id="GO:0003677">
    <property type="term" value="F:DNA binding"/>
    <property type="evidence" value="ECO:0007669"/>
    <property type="project" value="UniProtKB-UniRule"/>
</dbReference>
<feature type="domain" description="HTH tetR-type" evidence="5">
    <location>
        <begin position="6"/>
        <end position="66"/>
    </location>
</feature>
<evidence type="ECO:0000256" key="1">
    <source>
        <dbReference type="ARBA" id="ARBA00023015"/>
    </source>
</evidence>
<dbReference type="SUPFAM" id="SSF46689">
    <property type="entry name" value="Homeodomain-like"/>
    <property type="match status" value="1"/>
</dbReference>
<evidence type="ECO:0000313" key="7">
    <source>
        <dbReference type="Proteomes" id="UP000552097"/>
    </source>
</evidence>
<dbReference type="InterPro" id="IPR001647">
    <property type="entry name" value="HTH_TetR"/>
</dbReference>
<dbReference type="PANTHER" id="PTHR47506">
    <property type="entry name" value="TRANSCRIPTIONAL REGULATORY PROTEIN"/>
    <property type="match status" value="1"/>
</dbReference>
<protein>
    <submittedName>
        <fullName evidence="6">TetR/AcrR family transcriptional repressor of lmrAB and yxaGH operons</fullName>
    </submittedName>
</protein>
<evidence type="ECO:0000256" key="2">
    <source>
        <dbReference type="ARBA" id="ARBA00023125"/>
    </source>
</evidence>
<reference evidence="6 7" key="1">
    <citation type="submission" date="2020-08" db="EMBL/GenBank/DDBJ databases">
        <title>Sequencing the genomes of 1000 actinobacteria strains.</title>
        <authorList>
            <person name="Klenk H.-P."/>
        </authorList>
    </citation>
    <scope>NUCLEOTIDE SEQUENCE [LARGE SCALE GENOMIC DNA]</scope>
    <source>
        <strain evidence="6 7">DSM 45486</strain>
    </source>
</reference>
<dbReference type="Pfam" id="PF21993">
    <property type="entry name" value="TetR_C_13_2"/>
    <property type="match status" value="1"/>
</dbReference>
<keyword evidence="2 4" id="KW-0238">DNA-binding</keyword>
<dbReference type="EMBL" id="JACHMO010000001">
    <property type="protein sequence ID" value="MBB5801029.1"/>
    <property type="molecule type" value="Genomic_DNA"/>
</dbReference>
<dbReference type="Proteomes" id="UP000552097">
    <property type="component" value="Unassembled WGS sequence"/>
</dbReference>
<dbReference type="Gene3D" id="1.10.357.10">
    <property type="entry name" value="Tetracycline Repressor, domain 2"/>
    <property type="match status" value="1"/>
</dbReference>
<feature type="DNA-binding region" description="H-T-H motif" evidence="4">
    <location>
        <begin position="29"/>
        <end position="48"/>
    </location>
</feature>
<comment type="caution">
    <text evidence="6">The sequence shown here is derived from an EMBL/GenBank/DDBJ whole genome shotgun (WGS) entry which is preliminary data.</text>
</comment>
<accession>A0A7W9LYN2</accession>
<keyword evidence="3" id="KW-0804">Transcription</keyword>
<evidence type="ECO:0000259" key="5">
    <source>
        <dbReference type="PROSITE" id="PS50977"/>
    </source>
</evidence>
<dbReference type="RefSeq" id="WP_184916341.1">
    <property type="nucleotide sequence ID" value="NZ_JACHMO010000001.1"/>
</dbReference>
<dbReference type="SUPFAM" id="SSF48498">
    <property type="entry name" value="Tetracyclin repressor-like, C-terminal domain"/>
    <property type="match status" value="1"/>
</dbReference>
<evidence type="ECO:0000313" key="6">
    <source>
        <dbReference type="EMBL" id="MBB5801029.1"/>
    </source>
</evidence>
<dbReference type="InterPro" id="IPR054156">
    <property type="entry name" value="YxaF_TetR_C"/>
</dbReference>
<name>A0A7W9LYN2_9PSEU</name>
<gene>
    <name evidence="6" type="ORF">F4560_000797</name>
</gene>